<comment type="caution">
    <text evidence="1">The sequence shown here is derived from an EMBL/GenBank/DDBJ whole genome shotgun (WGS) entry which is preliminary data.</text>
</comment>
<sequence>MLYKITTIITHIKKPFRGVIKIITIDISHAVFTFAIKERFAVFIFIGVKETPLAGMKNILIKQIIKGA</sequence>
<dbReference type="EMBL" id="LUTQ01000012">
    <property type="protein sequence ID" value="OSN10891.1"/>
    <property type="molecule type" value="Genomic_DNA"/>
</dbReference>
<evidence type="ECO:0000313" key="2">
    <source>
        <dbReference type="Proteomes" id="UP000194040"/>
    </source>
</evidence>
<evidence type="ECO:0008006" key="3">
    <source>
        <dbReference type="Google" id="ProtNLM"/>
    </source>
</evidence>
<evidence type="ECO:0000313" key="1">
    <source>
        <dbReference type="EMBL" id="OSN10891.1"/>
    </source>
</evidence>
<organism evidence="1 2">
    <name type="scientific">Lonsdalea iberica</name>
    <dbReference type="NCBI Taxonomy" id="1082703"/>
    <lineage>
        <taxon>Bacteria</taxon>
        <taxon>Pseudomonadati</taxon>
        <taxon>Pseudomonadota</taxon>
        <taxon>Gammaproteobacteria</taxon>
        <taxon>Enterobacterales</taxon>
        <taxon>Pectobacteriaceae</taxon>
        <taxon>Lonsdalea</taxon>
    </lineage>
</organism>
<gene>
    <name evidence="1" type="ORF">AU512_05730</name>
</gene>
<keyword evidence="2" id="KW-1185">Reference proteome</keyword>
<dbReference type="Proteomes" id="UP000194040">
    <property type="component" value="Unassembled WGS sequence"/>
</dbReference>
<proteinExistence type="predicted"/>
<reference evidence="1 2" key="1">
    <citation type="submission" date="2016-02" db="EMBL/GenBank/DDBJ databases">
        <title>Species-wide whole genome sequencing reveals diversity, host range in Lonsdalea quercina.</title>
        <authorList>
            <person name="Li Y."/>
        </authorList>
    </citation>
    <scope>NUCLEOTIDE SEQUENCE [LARGE SCALE GENOMIC DNA]</scope>
    <source>
        <strain evidence="1 2">LMG 26265</strain>
    </source>
</reference>
<accession>A0ABX3XIA4</accession>
<name>A0ABX3XIA4_9GAMM</name>
<protein>
    <recommendedName>
        <fullName evidence="3">Transposase</fullName>
    </recommendedName>
</protein>